<keyword id="KW-0903">Direct protein sequencing</keyword>
<evidence type="ECO:0000256" key="1">
    <source>
        <dbReference type="SAM" id="MobiDB-lite"/>
    </source>
</evidence>
<feature type="region of interest" description="Disordered" evidence="1">
    <location>
        <begin position="1"/>
        <end position="20"/>
    </location>
</feature>
<dbReference type="AlphaFoldDB" id="Q9S8J5"/>
<reference key="1">
    <citation type="journal article" date="1994" name="Plant Cell Physiol.">
        <title>Two isolectins from leaves of winged bean, Psophocarpus tetragonolobus (L.) DC.</title>
        <authorList>
            <person name="Yagi F."/>
            <person name="Sawada R."/>
            <person name="Imada T."/>
            <person name="Toyonaga S."/>
            <person name="Tadera K."/>
            <person name="Ishihata K."/>
        </authorList>
    </citation>
    <scope>PROTEIN SEQUENCE</scope>
</reference>
<proteinExistence type="evidence at protein level"/>
<organism>
    <name type="scientific">Psophocarpus tetragonolobus</name>
    <name type="common">Winged bean</name>
    <name type="synonym">Dolichos tetragonolobus</name>
    <dbReference type="NCBI Taxonomy" id="3891"/>
    <lineage>
        <taxon>Eukaryota</taxon>
        <taxon>Viridiplantae</taxon>
        <taxon>Streptophyta</taxon>
        <taxon>Embryophyta</taxon>
        <taxon>Tracheophyta</taxon>
        <taxon>Spermatophyta</taxon>
        <taxon>Magnoliopsida</taxon>
        <taxon>eudicotyledons</taxon>
        <taxon>Gunneridae</taxon>
        <taxon>Pentapetalae</taxon>
        <taxon>rosids</taxon>
        <taxon>fabids</taxon>
        <taxon>Fabales</taxon>
        <taxon>Fabaceae</taxon>
        <taxon>Papilionoideae</taxon>
        <taxon>50 kb inversion clade</taxon>
        <taxon>NPAAA clade</taxon>
        <taxon>indigoferoid/millettioid clade</taxon>
        <taxon>Phaseoleae</taxon>
        <taxon>Psophocarpus</taxon>
    </lineage>
</organism>
<name>Q9S8J5_PSOTE</name>
<sequence length="20" mass="2363">TETKSFSFNNFEQNSNELIL</sequence>
<protein>
    <submittedName>
        <fullName>Lectin 1</fullName>
    </submittedName>
</protein>
<accession>Q9S8J5</accession>